<dbReference type="SUPFAM" id="SSF53955">
    <property type="entry name" value="Lysozyme-like"/>
    <property type="match status" value="1"/>
</dbReference>
<sequence length="282" mass="30219">MDPTVPSGAARLLDYVRDTETGSAGADSYRTIYGHNEDKLAKPLTSMTLGDVVDAQGGWSKRFGSSAAGGYQFMRATLQDLSSDLGLRGTQVFDPNLQDRLGYHLLKRRGYEAFASGEIGPTEFGRRLAMEWASFPVLEDCQGAHRKLKRGETYYAGDKLNKALIKPAEMEACLREVREMINGEAAPVPSEIPTQSPRPTQEADMPEKSTPAKQVAKAIGGGKGAAQGVTFAGGLVIICSYFGLIPPDTTPTQIALLSTAVTAVVAPLVSFVQAYMAPRNAE</sequence>
<accession>A0A506UEK3</accession>
<reference evidence="3 4" key="1">
    <citation type="submission" date="2019-06" db="EMBL/GenBank/DDBJ databases">
        <authorList>
            <person name="Li M."/>
        </authorList>
    </citation>
    <scope>NUCLEOTIDE SEQUENCE [LARGE SCALE GENOMIC DNA]</scope>
    <source>
        <strain evidence="3 4">BGMRC6574</strain>
    </source>
</reference>
<feature type="transmembrane region" description="Helical" evidence="2">
    <location>
        <begin position="256"/>
        <end position="276"/>
    </location>
</feature>
<dbReference type="Proteomes" id="UP000320314">
    <property type="component" value="Unassembled WGS sequence"/>
</dbReference>
<name>A0A506UEK3_9HYPH</name>
<evidence type="ECO:0000313" key="4">
    <source>
        <dbReference type="Proteomes" id="UP000320314"/>
    </source>
</evidence>
<evidence type="ECO:0000256" key="2">
    <source>
        <dbReference type="SAM" id="Phobius"/>
    </source>
</evidence>
<protein>
    <recommendedName>
        <fullName evidence="5">Glycoside hydrolase family 104 protein</fullName>
    </recommendedName>
</protein>
<keyword evidence="2" id="KW-0812">Transmembrane</keyword>
<keyword evidence="4" id="KW-1185">Reference proteome</keyword>
<dbReference type="EMBL" id="VHLH01000004">
    <property type="protein sequence ID" value="TPW31179.1"/>
    <property type="molecule type" value="Genomic_DNA"/>
</dbReference>
<evidence type="ECO:0008006" key="5">
    <source>
        <dbReference type="Google" id="ProtNLM"/>
    </source>
</evidence>
<dbReference type="InterPro" id="IPR023346">
    <property type="entry name" value="Lysozyme-like_dom_sf"/>
</dbReference>
<dbReference type="RefSeq" id="WP_141165540.1">
    <property type="nucleotide sequence ID" value="NZ_VHLH01000004.1"/>
</dbReference>
<dbReference type="AlphaFoldDB" id="A0A506UEK3"/>
<organism evidence="3 4">
    <name type="scientific">Pararhizobium mangrovi</name>
    <dbReference type="NCBI Taxonomy" id="2590452"/>
    <lineage>
        <taxon>Bacteria</taxon>
        <taxon>Pseudomonadati</taxon>
        <taxon>Pseudomonadota</taxon>
        <taxon>Alphaproteobacteria</taxon>
        <taxon>Hyphomicrobiales</taxon>
        <taxon>Rhizobiaceae</taxon>
        <taxon>Rhizobium/Agrobacterium group</taxon>
        <taxon>Pararhizobium</taxon>
    </lineage>
</organism>
<dbReference type="OrthoDB" id="5395100at2"/>
<keyword evidence="2" id="KW-1133">Transmembrane helix</keyword>
<comment type="caution">
    <text evidence="3">The sequence shown here is derived from an EMBL/GenBank/DDBJ whole genome shotgun (WGS) entry which is preliminary data.</text>
</comment>
<feature type="transmembrane region" description="Helical" evidence="2">
    <location>
        <begin position="224"/>
        <end position="244"/>
    </location>
</feature>
<gene>
    <name evidence="3" type="ORF">FJU11_02985</name>
</gene>
<evidence type="ECO:0000313" key="3">
    <source>
        <dbReference type="EMBL" id="TPW31179.1"/>
    </source>
</evidence>
<dbReference type="Gene3D" id="1.10.530.10">
    <property type="match status" value="1"/>
</dbReference>
<keyword evidence="2" id="KW-0472">Membrane</keyword>
<proteinExistence type="predicted"/>
<evidence type="ECO:0000256" key="1">
    <source>
        <dbReference type="SAM" id="MobiDB-lite"/>
    </source>
</evidence>
<feature type="region of interest" description="Disordered" evidence="1">
    <location>
        <begin position="184"/>
        <end position="215"/>
    </location>
</feature>